<dbReference type="InterPro" id="IPR053154">
    <property type="entry name" value="c-di-AMP_regulator"/>
</dbReference>
<keyword evidence="1" id="KW-0472">Membrane</keyword>
<dbReference type="Proteomes" id="UP000179797">
    <property type="component" value="Unassembled WGS sequence"/>
</dbReference>
<evidence type="ECO:0000313" key="2">
    <source>
        <dbReference type="EMBL" id="OHX67259.1"/>
    </source>
</evidence>
<dbReference type="PANTHER" id="PTHR37804">
    <property type="entry name" value="CDAA REGULATORY PROTEIN CDAR"/>
    <property type="match status" value="1"/>
</dbReference>
<organism evidence="2 3">
    <name type="scientific">Flammeovirga pacifica</name>
    <dbReference type="NCBI Taxonomy" id="915059"/>
    <lineage>
        <taxon>Bacteria</taxon>
        <taxon>Pseudomonadati</taxon>
        <taxon>Bacteroidota</taxon>
        <taxon>Cytophagia</taxon>
        <taxon>Cytophagales</taxon>
        <taxon>Flammeovirgaceae</taxon>
        <taxon>Flammeovirga</taxon>
    </lineage>
</organism>
<name>A0A1S1Z1V7_FLAPC</name>
<dbReference type="RefSeq" id="WP_044226170.1">
    <property type="nucleotide sequence ID" value="NZ_JRYR02000001.1"/>
</dbReference>
<protein>
    <recommendedName>
        <fullName evidence="4">YbbR-like domain-containing protein</fullName>
    </recommendedName>
</protein>
<sequence>MPNRNYHMPNLKLLVKWLKEQFDNRTKNSSFAKDMKKWDWSAMTICFLTAFIFWIFHSLNEDHTSTIEIPVKVKIKDENVVALKEPPNHVSVNASGNGWTLLSKSLGIGNSKLNINLEDPVEVKYLAGKVLLKELSQVLKGLKVNYILEDTLAFNYDTLTNRKIAVEIDTSSFVYQNGYRRVGPIKVYPDSIIFRGPTTELNQFPDKLILSSEDSEPIAENLNEYIPVRVPSKFNNSLVFSQYDEVKVSFDVYYFISSTEKTKIYKVNFPDGGKSNDPLFLLETEDVYISYVIREDLINSVDTIPVIIDYKDIDWNDSTVTPKVFIDNDYYENIILSPQKLRVLKNKN</sequence>
<keyword evidence="3" id="KW-1185">Reference proteome</keyword>
<dbReference type="EMBL" id="JRYR02000001">
    <property type="protein sequence ID" value="OHX67259.1"/>
    <property type="molecule type" value="Genomic_DNA"/>
</dbReference>
<reference evidence="2 3" key="1">
    <citation type="journal article" date="2012" name="Int. J. Syst. Evol. Microbiol.">
        <title>Flammeovirga pacifica sp. nov., isolated from deep-sea sediment.</title>
        <authorList>
            <person name="Xu H."/>
            <person name="Fu Y."/>
            <person name="Yang N."/>
            <person name="Ding Z."/>
            <person name="Lai Q."/>
            <person name="Zeng R."/>
        </authorList>
    </citation>
    <scope>NUCLEOTIDE SEQUENCE [LARGE SCALE GENOMIC DNA]</scope>
    <source>
        <strain evidence="3">DSM 24597 / LMG 26175 / WPAGA1</strain>
    </source>
</reference>
<dbReference type="OrthoDB" id="1115707at2"/>
<evidence type="ECO:0000313" key="3">
    <source>
        <dbReference type="Proteomes" id="UP000179797"/>
    </source>
</evidence>
<accession>A0A1S1Z1V7</accession>
<dbReference type="AlphaFoldDB" id="A0A1S1Z1V7"/>
<proteinExistence type="predicted"/>
<dbReference type="PANTHER" id="PTHR37804:SF1">
    <property type="entry name" value="CDAA REGULATORY PROTEIN CDAR"/>
    <property type="match status" value="1"/>
</dbReference>
<keyword evidence="1" id="KW-0812">Transmembrane</keyword>
<dbReference type="STRING" id="915059.NH26_13355"/>
<evidence type="ECO:0008006" key="4">
    <source>
        <dbReference type="Google" id="ProtNLM"/>
    </source>
</evidence>
<keyword evidence="1" id="KW-1133">Transmembrane helix</keyword>
<comment type="caution">
    <text evidence="2">The sequence shown here is derived from an EMBL/GenBank/DDBJ whole genome shotgun (WGS) entry which is preliminary data.</text>
</comment>
<evidence type="ECO:0000256" key="1">
    <source>
        <dbReference type="SAM" id="Phobius"/>
    </source>
</evidence>
<feature type="transmembrane region" description="Helical" evidence="1">
    <location>
        <begin position="38"/>
        <end position="56"/>
    </location>
</feature>
<gene>
    <name evidence="2" type="ORF">NH26_13355</name>
</gene>